<evidence type="ECO:0000313" key="1">
    <source>
        <dbReference type="EMBL" id="KAJ0081722.1"/>
    </source>
</evidence>
<sequence>MASAQVAIPHNFHAILKDADSKIDTSSTEKVFKQLQSGVFLKNKQQIFARGLIYEGGQWVWYFDSGVEVAELLTGTRFKVTGYFETSLLSRGKKYDVSFIIKMKNYAQGWENPVTMEFDLPTGETKKITPDLSVQTPEVWVKHTIGDFTVPAKGMSGVMKIFLSSSDDKNKKGIVIREIDITAK</sequence>
<gene>
    <name evidence="1" type="ORF">Patl1_11884</name>
</gene>
<evidence type="ECO:0000313" key="2">
    <source>
        <dbReference type="Proteomes" id="UP001164250"/>
    </source>
</evidence>
<proteinExistence type="predicted"/>
<accession>A0ACC1A3V3</accession>
<name>A0ACC1A3V3_9ROSI</name>
<keyword evidence="2" id="KW-1185">Reference proteome</keyword>
<protein>
    <submittedName>
        <fullName evidence="1">Uncharacterized protein</fullName>
    </submittedName>
</protein>
<dbReference type="EMBL" id="CM047908">
    <property type="protein sequence ID" value="KAJ0081722.1"/>
    <property type="molecule type" value="Genomic_DNA"/>
</dbReference>
<reference evidence="2" key="1">
    <citation type="journal article" date="2023" name="G3 (Bethesda)">
        <title>Genome assembly and association tests identify interacting loci associated with vigor, precocity, and sex in interspecific pistachio rootstocks.</title>
        <authorList>
            <person name="Palmer W."/>
            <person name="Jacygrad E."/>
            <person name="Sagayaradj S."/>
            <person name="Cavanaugh K."/>
            <person name="Han R."/>
            <person name="Bertier L."/>
            <person name="Beede B."/>
            <person name="Kafkas S."/>
            <person name="Golino D."/>
            <person name="Preece J."/>
            <person name="Michelmore R."/>
        </authorList>
    </citation>
    <scope>NUCLEOTIDE SEQUENCE [LARGE SCALE GENOMIC DNA]</scope>
</reference>
<dbReference type="Proteomes" id="UP001164250">
    <property type="component" value="Chromosome 12"/>
</dbReference>
<comment type="caution">
    <text evidence="1">The sequence shown here is derived from an EMBL/GenBank/DDBJ whole genome shotgun (WGS) entry which is preliminary data.</text>
</comment>
<organism evidence="1 2">
    <name type="scientific">Pistacia atlantica</name>
    <dbReference type="NCBI Taxonomy" id="434234"/>
    <lineage>
        <taxon>Eukaryota</taxon>
        <taxon>Viridiplantae</taxon>
        <taxon>Streptophyta</taxon>
        <taxon>Embryophyta</taxon>
        <taxon>Tracheophyta</taxon>
        <taxon>Spermatophyta</taxon>
        <taxon>Magnoliopsida</taxon>
        <taxon>eudicotyledons</taxon>
        <taxon>Gunneridae</taxon>
        <taxon>Pentapetalae</taxon>
        <taxon>rosids</taxon>
        <taxon>malvids</taxon>
        <taxon>Sapindales</taxon>
        <taxon>Anacardiaceae</taxon>
        <taxon>Pistacia</taxon>
    </lineage>
</organism>